<protein>
    <submittedName>
        <fullName evidence="2">Uncharacterized protein</fullName>
    </submittedName>
</protein>
<evidence type="ECO:0000313" key="2">
    <source>
        <dbReference type="EMBL" id="KYG05079.1"/>
    </source>
</evidence>
<evidence type="ECO:0000313" key="3">
    <source>
        <dbReference type="Proteomes" id="UP000075502"/>
    </source>
</evidence>
<dbReference type="Proteomes" id="UP000075502">
    <property type="component" value="Unassembled WGS sequence"/>
</dbReference>
<accession>A0A150TK47</accession>
<feature type="compositionally biased region" description="Gly residues" evidence="1">
    <location>
        <begin position="17"/>
        <end position="57"/>
    </location>
</feature>
<evidence type="ECO:0000256" key="1">
    <source>
        <dbReference type="SAM" id="MobiDB-lite"/>
    </source>
</evidence>
<reference evidence="2 3" key="1">
    <citation type="submission" date="2014-02" db="EMBL/GenBank/DDBJ databases">
        <title>The small core and large imbalanced accessory genome model reveals a collaborative survival strategy of Sorangium cellulosum strains in nature.</title>
        <authorList>
            <person name="Han K."/>
            <person name="Peng R."/>
            <person name="Blom J."/>
            <person name="Li Y.-Z."/>
        </authorList>
    </citation>
    <scope>NUCLEOTIDE SEQUENCE [LARGE SCALE GENOMIC DNA]</scope>
    <source>
        <strain evidence="2 3">So0007-03</strain>
    </source>
</reference>
<dbReference type="AlphaFoldDB" id="A0A150TK47"/>
<proteinExistence type="predicted"/>
<organism evidence="2 3">
    <name type="scientific">Sorangium cellulosum</name>
    <name type="common">Polyangium cellulosum</name>
    <dbReference type="NCBI Taxonomy" id="56"/>
    <lineage>
        <taxon>Bacteria</taxon>
        <taxon>Pseudomonadati</taxon>
        <taxon>Myxococcota</taxon>
        <taxon>Polyangia</taxon>
        <taxon>Polyangiales</taxon>
        <taxon>Polyangiaceae</taxon>
        <taxon>Sorangium</taxon>
    </lineage>
</organism>
<name>A0A150TK47_SORCE</name>
<dbReference type="EMBL" id="JEME01002182">
    <property type="protein sequence ID" value="KYG05079.1"/>
    <property type="molecule type" value="Genomic_DNA"/>
</dbReference>
<comment type="caution">
    <text evidence="2">The sequence shown here is derived from an EMBL/GenBank/DDBJ whole genome shotgun (WGS) entry which is preliminary data.</text>
</comment>
<gene>
    <name evidence="2" type="ORF">BE21_42995</name>
</gene>
<sequence>MLLAACTANGEPPAEAGSGGDVSTAGGGDGATAGAAGGAGGDGGGGEGGGDGEGGAGPECDGAPVTLTGDVLDPGQVYLDGTLEEGACYMSAVAHWSTPSSAVVGFPCHFDGRNAQIRPTDGRLIYLDSEDDVLLEFRCEGCPYDGGEYPLGPRANDPVLPTPPCEEDILAYTHFLISPEGAVLHRCRVDAPTWYDPSGNEVYADPDSPLLHLGHGGLALTERSVVDLATSASTPIVGLPERKVHTVRAKAPDRFLVVIDEEADRPPEESRQELWEVDGTGTATRLGAFPPLPAGVLSVYAIGAKLDACGGLLQIGEADDDSSDVIVRREIGGASEVVYTEATEPLVRMHGASLITGP</sequence>
<feature type="region of interest" description="Disordered" evidence="1">
    <location>
        <begin position="1"/>
        <end position="67"/>
    </location>
</feature>